<organism evidence="1 3">
    <name type="scientific">Bacteroides thetaiotaomicron</name>
    <dbReference type="NCBI Taxonomy" id="818"/>
    <lineage>
        <taxon>Bacteria</taxon>
        <taxon>Pseudomonadati</taxon>
        <taxon>Bacteroidota</taxon>
        <taxon>Bacteroidia</taxon>
        <taxon>Bacteroidales</taxon>
        <taxon>Bacteroidaceae</taxon>
        <taxon>Bacteroides</taxon>
    </lineage>
</organism>
<sequence length="223" mass="25019">MKTKLILFSLVTILFTTCTIDETDSGNAQFSETEKTKLYQLANKYGVKFRIRDKEKNSPQKASMKEAEEFIKLAAAIQNAKFEFVPKGKNQSIATAKIVKTRSSSKDDGMKLYTESGAWSGEHYMDTQTKVEVSITWEILIDKTDESVFSENHDVKIAFTFAEGDKFADILNTHSSFSGDVISFTSLVNIYYGKEEYKDFAIYDATITVSGYALIYTGEGQIG</sequence>
<evidence type="ECO:0000313" key="3">
    <source>
        <dbReference type="Proteomes" id="UP000436825"/>
    </source>
</evidence>
<protein>
    <submittedName>
        <fullName evidence="1">Uncharacterized protein</fullName>
    </submittedName>
</protein>
<dbReference type="AlphaFoldDB" id="A0A7J5K1G0"/>
<evidence type="ECO:0000313" key="1">
    <source>
        <dbReference type="EMBL" id="KAB4457810.1"/>
    </source>
</evidence>
<reference evidence="1 3" key="1">
    <citation type="journal article" date="2019" name="Nat. Med.">
        <title>A library of human gut bacterial isolates paired with longitudinal multiomics data enables mechanistic microbiome research.</title>
        <authorList>
            <person name="Poyet M."/>
            <person name="Groussin M."/>
            <person name="Gibbons S.M."/>
            <person name="Avila-Pacheco J."/>
            <person name="Jiang X."/>
            <person name="Kearney S.M."/>
            <person name="Perrotta A.R."/>
            <person name="Berdy B."/>
            <person name="Zhao S."/>
            <person name="Lieberman T.D."/>
            <person name="Swanson P.K."/>
            <person name="Smith M."/>
            <person name="Roesemann S."/>
            <person name="Alexander J.E."/>
            <person name="Rich S.A."/>
            <person name="Livny J."/>
            <person name="Vlamakis H."/>
            <person name="Clish C."/>
            <person name="Bullock K."/>
            <person name="Deik A."/>
            <person name="Scott J."/>
            <person name="Pierce K.A."/>
            <person name="Xavier R.J."/>
            <person name="Alm E.J."/>
        </authorList>
    </citation>
    <scope>NUCLEOTIDE SEQUENCE [LARGE SCALE GENOMIC DNA]</scope>
    <source>
        <strain evidence="1 3">BIOML-A160</strain>
    </source>
</reference>
<accession>A0A7J5K1G0</accession>
<dbReference type="EMBL" id="CP083681">
    <property type="protein sequence ID" value="UYU70626.1"/>
    <property type="molecule type" value="Genomic_DNA"/>
</dbReference>
<gene>
    <name evidence="1" type="ORF">GAN75_06380</name>
    <name evidence="2" type="ORF">KQP59_20475</name>
</gene>
<evidence type="ECO:0000313" key="2">
    <source>
        <dbReference type="EMBL" id="UYU70626.1"/>
    </source>
</evidence>
<dbReference type="Proteomes" id="UP001156216">
    <property type="component" value="Chromosome"/>
</dbReference>
<dbReference type="EMBL" id="WCRW01000003">
    <property type="protein sequence ID" value="KAB4457810.1"/>
    <property type="molecule type" value="Genomic_DNA"/>
</dbReference>
<reference evidence="2" key="2">
    <citation type="submission" date="2021-06" db="EMBL/GenBank/DDBJ databases">
        <title>Interrogation of the integrated mobile genetic elements in gut-associated Bacteroides with a consensus prediction approach.</title>
        <authorList>
            <person name="Campbell D.E."/>
            <person name="Leigh J.R."/>
            <person name="Kim T."/>
            <person name="England W."/>
            <person name="Whitaker R.J."/>
            <person name="Degnan P.H."/>
        </authorList>
    </citation>
    <scope>NUCLEOTIDE SEQUENCE</scope>
    <source>
        <strain evidence="2">VPI-BTDOT2</strain>
    </source>
</reference>
<dbReference type="RefSeq" id="WP_132060340.1">
    <property type="nucleotide sequence ID" value="NZ_CP072224.1"/>
</dbReference>
<name>A0A7J5K1G0_BACT4</name>
<proteinExistence type="predicted"/>
<dbReference type="Proteomes" id="UP000436825">
    <property type="component" value="Unassembled WGS sequence"/>
</dbReference>